<keyword evidence="1" id="KW-0812">Transmembrane</keyword>
<gene>
    <name evidence="2" type="ORF">MENT_LOCUS34417</name>
</gene>
<evidence type="ECO:0000256" key="1">
    <source>
        <dbReference type="SAM" id="Phobius"/>
    </source>
</evidence>
<keyword evidence="1" id="KW-1133">Transmembrane helix</keyword>
<keyword evidence="1" id="KW-0472">Membrane</keyword>
<evidence type="ECO:0000313" key="3">
    <source>
        <dbReference type="Proteomes" id="UP000580250"/>
    </source>
</evidence>
<proteinExistence type="predicted"/>
<sequence>MPGAKVFLRLLSIFLNFAFFDILWVFKLSAILWIRYFMWTR</sequence>
<accession>A0A6V7W577</accession>
<feature type="transmembrane region" description="Helical" evidence="1">
    <location>
        <begin position="6"/>
        <end position="34"/>
    </location>
</feature>
<name>A0A6V7W577_MELEN</name>
<evidence type="ECO:0000313" key="2">
    <source>
        <dbReference type="EMBL" id="CAD2182219.1"/>
    </source>
</evidence>
<dbReference type="EMBL" id="CAJEWN010000424">
    <property type="protein sequence ID" value="CAD2182219.1"/>
    <property type="molecule type" value="Genomic_DNA"/>
</dbReference>
<reference evidence="2 3" key="1">
    <citation type="submission" date="2020-08" db="EMBL/GenBank/DDBJ databases">
        <authorList>
            <person name="Koutsovoulos G."/>
            <person name="Danchin GJ E."/>
        </authorList>
    </citation>
    <scope>NUCLEOTIDE SEQUENCE [LARGE SCALE GENOMIC DNA]</scope>
</reference>
<organism evidence="2 3">
    <name type="scientific">Meloidogyne enterolobii</name>
    <name type="common">Root-knot nematode worm</name>
    <name type="synonym">Meloidogyne mayaguensis</name>
    <dbReference type="NCBI Taxonomy" id="390850"/>
    <lineage>
        <taxon>Eukaryota</taxon>
        <taxon>Metazoa</taxon>
        <taxon>Ecdysozoa</taxon>
        <taxon>Nematoda</taxon>
        <taxon>Chromadorea</taxon>
        <taxon>Rhabditida</taxon>
        <taxon>Tylenchina</taxon>
        <taxon>Tylenchomorpha</taxon>
        <taxon>Tylenchoidea</taxon>
        <taxon>Meloidogynidae</taxon>
        <taxon>Meloidogyninae</taxon>
        <taxon>Meloidogyne</taxon>
    </lineage>
</organism>
<protein>
    <submittedName>
        <fullName evidence="2">Uncharacterized protein</fullName>
    </submittedName>
</protein>
<dbReference type="AlphaFoldDB" id="A0A6V7W577"/>
<comment type="caution">
    <text evidence="2">The sequence shown here is derived from an EMBL/GenBank/DDBJ whole genome shotgun (WGS) entry which is preliminary data.</text>
</comment>
<dbReference type="Proteomes" id="UP000580250">
    <property type="component" value="Unassembled WGS sequence"/>
</dbReference>